<dbReference type="EMBL" id="JBBPBN010000908">
    <property type="protein sequence ID" value="KAK8481436.1"/>
    <property type="molecule type" value="Genomic_DNA"/>
</dbReference>
<name>A0ABR1ZLD8_9ROSI</name>
<evidence type="ECO:0000313" key="2">
    <source>
        <dbReference type="Proteomes" id="UP001396334"/>
    </source>
</evidence>
<protein>
    <submittedName>
        <fullName evidence="1">Uncharacterized protein</fullName>
    </submittedName>
</protein>
<sequence length="130" mass="15026">MSVCLRKYGFRKLCCRCFPKDYQVILLKGDVEVDVGLYEDANQCLLPFIEWHRRSWRCSRRSYLVDASGEVSGGEEVWLELVKECRLVDGNCSRKTDVVVEATRRKVAVELILVFTLDFGNDILCFGSYE</sequence>
<dbReference type="Proteomes" id="UP001396334">
    <property type="component" value="Unassembled WGS sequence"/>
</dbReference>
<gene>
    <name evidence="1" type="ORF">V6N11_046152</name>
</gene>
<reference evidence="1 2" key="1">
    <citation type="journal article" date="2024" name="G3 (Bethesda)">
        <title>Genome assembly of Hibiscus sabdariffa L. provides insights into metabolisms of medicinal natural products.</title>
        <authorList>
            <person name="Kim T."/>
        </authorList>
    </citation>
    <scope>NUCLEOTIDE SEQUENCE [LARGE SCALE GENOMIC DNA]</scope>
    <source>
        <strain evidence="1">TK-2024</strain>
        <tissue evidence="1">Old leaves</tissue>
    </source>
</reference>
<proteinExistence type="predicted"/>
<evidence type="ECO:0000313" key="1">
    <source>
        <dbReference type="EMBL" id="KAK8481436.1"/>
    </source>
</evidence>
<comment type="caution">
    <text evidence="1">The sequence shown here is derived from an EMBL/GenBank/DDBJ whole genome shotgun (WGS) entry which is preliminary data.</text>
</comment>
<organism evidence="1 2">
    <name type="scientific">Hibiscus sabdariffa</name>
    <name type="common">roselle</name>
    <dbReference type="NCBI Taxonomy" id="183260"/>
    <lineage>
        <taxon>Eukaryota</taxon>
        <taxon>Viridiplantae</taxon>
        <taxon>Streptophyta</taxon>
        <taxon>Embryophyta</taxon>
        <taxon>Tracheophyta</taxon>
        <taxon>Spermatophyta</taxon>
        <taxon>Magnoliopsida</taxon>
        <taxon>eudicotyledons</taxon>
        <taxon>Gunneridae</taxon>
        <taxon>Pentapetalae</taxon>
        <taxon>rosids</taxon>
        <taxon>malvids</taxon>
        <taxon>Malvales</taxon>
        <taxon>Malvaceae</taxon>
        <taxon>Malvoideae</taxon>
        <taxon>Hibiscus</taxon>
    </lineage>
</organism>
<accession>A0ABR1ZLD8</accession>
<keyword evidence="2" id="KW-1185">Reference proteome</keyword>